<feature type="region of interest" description="Disordered" evidence="1">
    <location>
        <begin position="49"/>
        <end position="70"/>
    </location>
</feature>
<comment type="caution">
    <text evidence="2">The sequence shown here is derived from an EMBL/GenBank/DDBJ whole genome shotgun (WGS) entry which is preliminary data.</text>
</comment>
<sequence length="70" mass="7672">MNDPNRLRPGVPKSLRNSDCGSTTRYIFQPPHLIFILCVMPSVMEQRFQAQGNGKGGGQGGAREQKPAMV</sequence>
<keyword evidence="3" id="KW-1185">Reference proteome</keyword>
<proteinExistence type="predicted"/>
<dbReference type="AlphaFoldDB" id="A0AAN8AMG8"/>
<name>A0AAN8AMG8_ELEMC</name>
<feature type="region of interest" description="Disordered" evidence="1">
    <location>
        <begin position="1"/>
        <end position="23"/>
    </location>
</feature>
<organism evidence="2 3">
    <name type="scientific">Eleginops maclovinus</name>
    <name type="common">Patagonian blennie</name>
    <name type="synonym">Eleginus maclovinus</name>
    <dbReference type="NCBI Taxonomy" id="56733"/>
    <lineage>
        <taxon>Eukaryota</taxon>
        <taxon>Metazoa</taxon>
        <taxon>Chordata</taxon>
        <taxon>Craniata</taxon>
        <taxon>Vertebrata</taxon>
        <taxon>Euteleostomi</taxon>
        <taxon>Actinopterygii</taxon>
        <taxon>Neopterygii</taxon>
        <taxon>Teleostei</taxon>
        <taxon>Neoteleostei</taxon>
        <taxon>Acanthomorphata</taxon>
        <taxon>Eupercaria</taxon>
        <taxon>Perciformes</taxon>
        <taxon>Notothenioidei</taxon>
        <taxon>Eleginopidae</taxon>
        <taxon>Eleginops</taxon>
    </lineage>
</organism>
<gene>
    <name evidence="2" type="ORF">PBY51_021878</name>
</gene>
<evidence type="ECO:0000256" key="1">
    <source>
        <dbReference type="SAM" id="MobiDB-lite"/>
    </source>
</evidence>
<reference evidence="2 3" key="1">
    <citation type="journal article" date="2023" name="Genes (Basel)">
        <title>Chromosome-Level Genome Assembly and Circadian Gene Repertoire of the Patagonia Blennie Eleginops maclovinus-The Closest Ancestral Proxy of Antarctic Cryonotothenioids.</title>
        <authorList>
            <person name="Cheng C.C."/>
            <person name="Rivera-Colon A.G."/>
            <person name="Minhas B.F."/>
            <person name="Wilson L."/>
            <person name="Rayamajhi N."/>
            <person name="Vargas-Chacoff L."/>
            <person name="Catchen J.M."/>
        </authorList>
    </citation>
    <scope>NUCLEOTIDE SEQUENCE [LARGE SCALE GENOMIC DNA]</scope>
    <source>
        <strain evidence="2">JMC-PN-2008</strain>
    </source>
</reference>
<dbReference type="EMBL" id="JAUZQC010000014">
    <property type="protein sequence ID" value="KAK5860397.1"/>
    <property type="molecule type" value="Genomic_DNA"/>
</dbReference>
<accession>A0AAN8AMG8</accession>
<dbReference type="Proteomes" id="UP001346869">
    <property type="component" value="Unassembled WGS sequence"/>
</dbReference>
<protein>
    <submittedName>
        <fullName evidence="2">Uncharacterized protein</fullName>
    </submittedName>
</protein>
<reference evidence="2 3" key="2">
    <citation type="journal article" date="2023" name="Mol. Biol. Evol.">
        <title>Genomics of Secondarily Temperate Adaptation in the Only Non-Antarctic Icefish.</title>
        <authorList>
            <person name="Rivera-Colon A.G."/>
            <person name="Rayamajhi N."/>
            <person name="Minhas B.F."/>
            <person name="Madrigal G."/>
            <person name="Bilyk K.T."/>
            <person name="Yoon V."/>
            <person name="Hune M."/>
            <person name="Gregory S."/>
            <person name="Cheng C.H.C."/>
            <person name="Catchen J.M."/>
        </authorList>
    </citation>
    <scope>NUCLEOTIDE SEQUENCE [LARGE SCALE GENOMIC DNA]</scope>
    <source>
        <strain evidence="2">JMC-PN-2008</strain>
    </source>
</reference>
<evidence type="ECO:0000313" key="3">
    <source>
        <dbReference type="Proteomes" id="UP001346869"/>
    </source>
</evidence>
<evidence type="ECO:0000313" key="2">
    <source>
        <dbReference type="EMBL" id="KAK5860397.1"/>
    </source>
</evidence>